<feature type="coiled-coil region" evidence="1">
    <location>
        <begin position="34"/>
        <end position="111"/>
    </location>
</feature>
<evidence type="ECO:0000256" key="1">
    <source>
        <dbReference type="SAM" id="Coils"/>
    </source>
</evidence>
<dbReference type="RefSeq" id="WP_173742891.1">
    <property type="nucleotide sequence ID" value="NZ_JAAIPF010000008.1"/>
</dbReference>
<gene>
    <name evidence="4" type="ORF">G4952_04990</name>
</gene>
<feature type="domain" description="Transposase IS66 central" evidence="3">
    <location>
        <begin position="291"/>
        <end position="523"/>
    </location>
</feature>
<feature type="region of interest" description="Disordered" evidence="2">
    <location>
        <begin position="145"/>
        <end position="188"/>
    </location>
</feature>
<evidence type="ECO:0000313" key="4">
    <source>
        <dbReference type="EMBL" id="NSF73189.1"/>
    </source>
</evidence>
<dbReference type="EMBL" id="JAAIPF010000008">
    <property type="protein sequence ID" value="NSF73189.1"/>
    <property type="molecule type" value="Genomic_DNA"/>
</dbReference>
<dbReference type="PANTHER" id="PTHR33678">
    <property type="entry name" value="BLL1576 PROTEIN"/>
    <property type="match status" value="1"/>
</dbReference>
<accession>A0ABX2GLH8</accession>
<dbReference type="PANTHER" id="PTHR33678:SF2">
    <property type="match status" value="1"/>
</dbReference>
<evidence type="ECO:0000259" key="3">
    <source>
        <dbReference type="Pfam" id="PF03050"/>
    </source>
</evidence>
<name>A0ABX2GLH8_9FIRM</name>
<keyword evidence="1" id="KW-0175">Coiled coil</keyword>
<dbReference type="Proteomes" id="UP000822152">
    <property type="component" value="Unassembled WGS sequence"/>
</dbReference>
<feature type="compositionally biased region" description="Basic residues" evidence="2">
    <location>
        <begin position="154"/>
        <end position="169"/>
    </location>
</feature>
<evidence type="ECO:0000256" key="2">
    <source>
        <dbReference type="SAM" id="MobiDB-lite"/>
    </source>
</evidence>
<comment type="caution">
    <text evidence="4">The sequence shown here is derived from an EMBL/GenBank/DDBJ whole genome shotgun (WGS) entry which is preliminary data.</text>
</comment>
<evidence type="ECO:0000313" key="5">
    <source>
        <dbReference type="Proteomes" id="UP000822152"/>
    </source>
</evidence>
<proteinExistence type="predicted"/>
<protein>
    <submittedName>
        <fullName evidence="4">Transposase</fullName>
    </submittedName>
</protein>
<dbReference type="Pfam" id="PF03050">
    <property type="entry name" value="DDE_Tnp_IS66"/>
    <property type="match status" value="1"/>
</dbReference>
<organism evidence="4 5">
    <name type="scientific">Blautia wexlerae</name>
    <dbReference type="NCBI Taxonomy" id="418240"/>
    <lineage>
        <taxon>Bacteria</taxon>
        <taxon>Bacillati</taxon>
        <taxon>Bacillota</taxon>
        <taxon>Clostridia</taxon>
        <taxon>Lachnospirales</taxon>
        <taxon>Lachnospiraceae</taxon>
        <taxon>Blautia</taxon>
    </lineage>
</organism>
<dbReference type="InterPro" id="IPR052344">
    <property type="entry name" value="Transposase-related"/>
</dbReference>
<reference evidence="4 5" key="1">
    <citation type="journal article" date="2020" name="Cell Host Microbe">
        <title>Functional and Genomic Variation between Human-Derived Isolates of Lachnospiraceae Reveals Inter- and Intra-Species Diversity.</title>
        <authorList>
            <person name="Sorbara M.T."/>
            <person name="Littmann E.R."/>
            <person name="Fontana E."/>
            <person name="Moody T.U."/>
            <person name="Kohout C.E."/>
            <person name="Gjonbalaj M."/>
            <person name="Eaton V."/>
            <person name="Seok R."/>
            <person name="Leiner I.M."/>
            <person name="Pamer E.G."/>
        </authorList>
    </citation>
    <scope>NUCLEOTIDE SEQUENCE [LARGE SCALE GENOMIC DNA]</scope>
    <source>
        <strain evidence="4 5">MSK.20.11</strain>
    </source>
</reference>
<dbReference type="InterPro" id="IPR004291">
    <property type="entry name" value="Transposase_IS66_central"/>
</dbReference>
<keyword evidence="5" id="KW-1185">Reference proteome</keyword>
<sequence>MPDTYDHITLMCRLKAAQRRNKELESGERYIQLEELHQKEYNVYEHKIEKLKKELADAHKETIRVRNYWFQVLEDMLREFEKAQKRSAQELRKIEIRALNAEKQRDDALDKAAVFRHQFYEAASRLEEEQGKNLKLRAQINRDYENSSIPSSKAVRRKKITNNRKKTGRRPGGQPGHKGHCRKRQEPTQPVILLPPPEEVLEDCAFKKTARTIVKQMVSIRMVLNVTEYHADVYYNSHTGERAHAAFPDGVIDDVNYDGSIRAFLFLLNNDCCTSIDKSRAFLSDLTGGKLNISKGMISRLNREFALKTEPERRSAYADMLLSPVMHTDCTNARENGKSCQVYVCATPDGKALYFAREKKGHEGVKGTVTEDYQGILVHDHDITFYNYGADHQECLAHVLRYLKASIENEPDRTWNKKMHALVQEMVHFRNGCRQPHGPDPEIVSGFEKRYREILETARKEYENIPANDYYKDGYNLFLRMEKYMHNHLLFLHDIRVPATNNEAERLLRNYKRKQAQAVTFRSFENIDYLCQCMSMLVLMCLEDPANIYDRVSRIFG</sequence>